<feature type="signal peptide" evidence="1">
    <location>
        <begin position="1"/>
        <end position="26"/>
    </location>
</feature>
<dbReference type="RefSeq" id="WP_283763220.1">
    <property type="nucleotide sequence ID" value="NZ_JAQPOK010000097.1"/>
</dbReference>
<evidence type="ECO:0000313" key="3">
    <source>
        <dbReference type="Proteomes" id="UP001231370"/>
    </source>
</evidence>
<dbReference type="Proteomes" id="UP001231370">
    <property type="component" value="Unassembled WGS sequence"/>
</dbReference>
<comment type="caution">
    <text evidence="2">The sequence shown here is derived from an EMBL/GenBank/DDBJ whole genome shotgun (WGS) entry which is preliminary data.</text>
</comment>
<keyword evidence="1" id="KW-0732">Signal</keyword>
<dbReference type="SUPFAM" id="SSF48452">
    <property type="entry name" value="TPR-like"/>
    <property type="match status" value="1"/>
</dbReference>
<gene>
    <name evidence="2" type="ORF">PJF56_13695</name>
</gene>
<feature type="chain" id="PRO_5046469619" evidence="1">
    <location>
        <begin position="27"/>
        <end position="374"/>
    </location>
</feature>
<reference evidence="2 3" key="1">
    <citation type="submission" date="2023-01" db="EMBL/GenBank/DDBJ databases">
        <title>Novel diversity within Roseofilum (Cyanobacteria; Desertifilaceae) from marine benthic mats with descriptions of four novel species.</title>
        <authorList>
            <person name="Wang Y."/>
            <person name="Berthold D.E."/>
            <person name="Hu J."/>
            <person name="Lefler F.W."/>
            <person name="Laughinghouse H.D. IV."/>
        </authorList>
    </citation>
    <scope>NUCLEOTIDE SEQUENCE [LARGE SCALE GENOMIC DNA]</scope>
    <source>
        <strain evidence="2 3">BLCC-M91</strain>
    </source>
</reference>
<evidence type="ECO:0000313" key="2">
    <source>
        <dbReference type="EMBL" id="MDJ1179917.1"/>
    </source>
</evidence>
<organism evidence="2 3">
    <name type="scientific">Roseofilum halophilum BLCC-M91</name>
    <dbReference type="NCBI Taxonomy" id="3022259"/>
    <lineage>
        <taxon>Bacteria</taxon>
        <taxon>Bacillati</taxon>
        <taxon>Cyanobacteriota</taxon>
        <taxon>Cyanophyceae</taxon>
        <taxon>Desertifilales</taxon>
        <taxon>Desertifilaceae</taxon>
        <taxon>Roseofilum</taxon>
        <taxon>Roseofilum halophilum</taxon>
    </lineage>
</organism>
<proteinExistence type="predicted"/>
<protein>
    <submittedName>
        <fullName evidence="2">Tetratricopeptide repeat protein</fullName>
    </submittedName>
</protein>
<dbReference type="Gene3D" id="1.25.40.10">
    <property type="entry name" value="Tetratricopeptide repeat domain"/>
    <property type="match status" value="1"/>
</dbReference>
<sequence length="374" mass="41483">MNVKRDLLLAPLLSAGVLSFTPIAFAASNEFPNGWIVQVEGQGELERQDGRRVTARLGMPVFAGDRFLGTDGSVLIQCLNLSFQAIAPGETQPNTCISNNDTATKDPECSTTSYDCPHRGDKDFQLYVDVPYIISPRRTYLMNPSPRLRWHSVPDSQSYTVILKADGMEIWRTTVGAGLKPAPTEIMYSGESSLQPGISYTLQIESDRGASSLDAQPMAGGIHFQILEPEKQAEFSLKEAEIRQQSLDPIAEHLALARLYLNFNLMAEAIEHLEAVISDGIEGASIYRALGDVYLFNLGLVPLAQEYYQQGLNQIASDNLEDRAEIAHSLAQIYQAMGDRAQTLHWLTEAQQGYQMLGYAQKLEVIRKELRLLD</sequence>
<evidence type="ECO:0000256" key="1">
    <source>
        <dbReference type="SAM" id="SignalP"/>
    </source>
</evidence>
<name>A0ABT7BMC6_9CYAN</name>
<dbReference type="EMBL" id="JAQPOK010000097">
    <property type="protein sequence ID" value="MDJ1179917.1"/>
    <property type="molecule type" value="Genomic_DNA"/>
</dbReference>
<dbReference type="InterPro" id="IPR011990">
    <property type="entry name" value="TPR-like_helical_dom_sf"/>
</dbReference>
<keyword evidence="3" id="KW-1185">Reference proteome</keyword>
<accession>A0ABT7BMC6</accession>